<dbReference type="GeneID" id="92183846"/>
<dbReference type="GO" id="GO:0047617">
    <property type="term" value="F:fatty acyl-CoA hydrolase activity"/>
    <property type="evidence" value="ECO:0007669"/>
    <property type="project" value="TreeGrafter"/>
</dbReference>
<dbReference type="InterPro" id="IPR029069">
    <property type="entry name" value="HotDog_dom_sf"/>
</dbReference>
<comment type="caution">
    <text evidence="2">The sequence shown here is derived from an EMBL/GenBank/DDBJ whole genome shotgun (WGS) entry which is preliminary data.</text>
</comment>
<evidence type="ECO:0008006" key="4">
    <source>
        <dbReference type="Google" id="ProtNLM"/>
    </source>
</evidence>
<feature type="compositionally biased region" description="Low complexity" evidence="1">
    <location>
        <begin position="81"/>
        <end position="104"/>
    </location>
</feature>
<dbReference type="PANTHER" id="PTHR31793">
    <property type="entry name" value="4-HYDROXYBENZOYL-COA THIOESTERASE FAMILY MEMBER"/>
    <property type="match status" value="1"/>
</dbReference>
<dbReference type="KEGG" id="kne:92183846"/>
<dbReference type="AlphaFoldDB" id="A0AAW0YJ20"/>
<name>A0AAW0YJ20_9TREE</name>
<dbReference type="SUPFAM" id="SSF54637">
    <property type="entry name" value="Thioesterase/thiol ester dehydrase-isomerase"/>
    <property type="match status" value="1"/>
</dbReference>
<organism evidence="2 3">
    <name type="scientific">Kwoniella newhampshirensis</name>
    <dbReference type="NCBI Taxonomy" id="1651941"/>
    <lineage>
        <taxon>Eukaryota</taxon>
        <taxon>Fungi</taxon>
        <taxon>Dikarya</taxon>
        <taxon>Basidiomycota</taxon>
        <taxon>Agaricomycotina</taxon>
        <taxon>Tremellomycetes</taxon>
        <taxon>Tremellales</taxon>
        <taxon>Cryptococcaceae</taxon>
        <taxon>Kwoniella</taxon>
    </lineage>
</organism>
<evidence type="ECO:0000313" key="3">
    <source>
        <dbReference type="Proteomes" id="UP001388673"/>
    </source>
</evidence>
<dbReference type="Proteomes" id="UP001388673">
    <property type="component" value="Unassembled WGS sequence"/>
</dbReference>
<evidence type="ECO:0000256" key="1">
    <source>
        <dbReference type="SAM" id="MobiDB-lite"/>
    </source>
</evidence>
<dbReference type="EMBL" id="JBCAWK010000013">
    <property type="protein sequence ID" value="KAK8844738.1"/>
    <property type="molecule type" value="Genomic_DNA"/>
</dbReference>
<gene>
    <name evidence="2" type="ORF">IAR55_006588</name>
</gene>
<proteinExistence type="predicted"/>
<dbReference type="CDD" id="cd00586">
    <property type="entry name" value="4HBT"/>
    <property type="match status" value="1"/>
</dbReference>
<dbReference type="Gene3D" id="3.10.129.10">
    <property type="entry name" value="Hotdog Thioesterase"/>
    <property type="match status" value="1"/>
</dbReference>
<accession>A0AAW0YJ20</accession>
<dbReference type="RefSeq" id="XP_066799962.1">
    <property type="nucleotide sequence ID" value="XM_066949668.1"/>
</dbReference>
<feature type="region of interest" description="Disordered" evidence="1">
    <location>
        <begin position="46"/>
        <end position="118"/>
    </location>
</feature>
<dbReference type="InterPro" id="IPR050563">
    <property type="entry name" value="4-hydroxybenzoyl-CoA_TE"/>
</dbReference>
<keyword evidence="3" id="KW-1185">Reference proteome</keyword>
<reference evidence="2 3" key="1">
    <citation type="journal article" date="2024" name="bioRxiv">
        <title>Comparative genomics of Cryptococcus and Kwoniella reveals pathogenesis evolution and contrasting karyotype dynamics via intercentromeric recombination or chromosome fusion.</title>
        <authorList>
            <person name="Coelho M.A."/>
            <person name="David-Palma M."/>
            <person name="Shea T."/>
            <person name="Bowers K."/>
            <person name="McGinley-Smith S."/>
            <person name="Mohammad A.W."/>
            <person name="Gnirke A."/>
            <person name="Yurkov A.M."/>
            <person name="Nowrousian M."/>
            <person name="Sun S."/>
            <person name="Cuomo C.A."/>
            <person name="Heitman J."/>
        </authorList>
    </citation>
    <scope>NUCLEOTIDE SEQUENCE [LARGE SCALE GENOMIC DNA]</scope>
    <source>
        <strain evidence="2 3">CBS 13917</strain>
    </source>
</reference>
<evidence type="ECO:0000313" key="2">
    <source>
        <dbReference type="EMBL" id="KAK8844738.1"/>
    </source>
</evidence>
<feature type="compositionally biased region" description="Basic and acidic residues" evidence="1">
    <location>
        <begin position="107"/>
        <end position="118"/>
    </location>
</feature>
<dbReference type="PANTHER" id="PTHR31793:SF39">
    <property type="entry name" value="THIOESTERASE_THIOL ESTER DEHYDRASE-ISOMERASE"/>
    <property type="match status" value="1"/>
</dbReference>
<dbReference type="Pfam" id="PF13279">
    <property type="entry name" value="4HBT_2"/>
    <property type="match status" value="1"/>
</dbReference>
<sequence length="287" mass="31952">MRQALSPLANALRQTSRRIRGVHTSSTSLGEDAYRLRDLIAKFQDPTSHYHIPPGTSGPQHEEDHSTSRSPLNLGHGSEPSASSTSTPKSASSLSSTTTTATGSIGRKVENDRPWLNDDSPRKAEALRYFTEKGYDTAGVLTWPVAWGDCDMFQHVNNVRYLQWFESARIRYAESWAGELPEGSIRDMLLARGTGFILKDISIKYKAPVTYPDTMMITNKLHTILSERASFGLTHIAWSLKDQRVAALCDSTIVMYDYDNIKKGVMSDEFRRVLERVEASYGEGGSA</sequence>
<protein>
    <recommendedName>
        <fullName evidence="4">Thioesterase</fullName>
    </recommendedName>
</protein>